<sequence length="196" mass="22457">MQEYVFIDLMQRLNKDRIIFLGEEIDEEVANQTVALLLQMKEEDAVSPVNLYCQIPGGIFTAGMMIYDCMKNLPFDIVTLNMGMAAGMGAFLVAGGTKGKRFALPNARFLFQQPSLLDDFEGSAEDIKTEVLNVLRQRDQWLRHLSEFTGHPIERITEDFRRDRYFTASEAREYGLIDRVLEPTMKGMTREMEANL</sequence>
<dbReference type="InterPro" id="IPR029045">
    <property type="entry name" value="ClpP/crotonase-like_dom_sf"/>
</dbReference>
<dbReference type="SUPFAM" id="SSF52096">
    <property type="entry name" value="ClpP/crotonase"/>
    <property type="match status" value="1"/>
</dbReference>
<keyword evidence="5" id="KW-1185">Reference proteome</keyword>
<dbReference type="Pfam" id="PF00574">
    <property type="entry name" value="CLP_protease"/>
    <property type="match status" value="1"/>
</dbReference>
<proteinExistence type="inferred from homology"/>
<comment type="caution">
    <text evidence="4">The sequence shown here is derived from an EMBL/GenBank/DDBJ whole genome shotgun (WGS) entry which is preliminary data.</text>
</comment>
<dbReference type="CDD" id="cd07017">
    <property type="entry name" value="S14_ClpP_2"/>
    <property type="match status" value="1"/>
</dbReference>
<dbReference type="Proteomes" id="UP000530660">
    <property type="component" value="Unassembled WGS sequence"/>
</dbReference>
<dbReference type="PRINTS" id="PR00127">
    <property type="entry name" value="CLPPROTEASEP"/>
</dbReference>
<protein>
    <recommendedName>
        <fullName evidence="2">ATP-dependent Clp protease proteolytic subunit</fullName>
    </recommendedName>
</protein>
<dbReference type="GO" id="GO:0051117">
    <property type="term" value="F:ATPase binding"/>
    <property type="evidence" value="ECO:0007669"/>
    <property type="project" value="TreeGrafter"/>
</dbReference>
<evidence type="ECO:0000313" key="4">
    <source>
        <dbReference type="EMBL" id="KAF6004448.1"/>
    </source>
</evidence>
<keyword evidence="3" id="KW-1133">Transmembrane helix</keyword>
<dbReference type="PANTHER" id="PTHR10381:SF11">
    <property type="entry name" value="ATP-DEPENDENT CLP PROTEASE PROTEOLYTIC SUBUNIT, MITOCHONDRIAL"/>
    <property type="match status" value="1"/>
</dbReference>
<dbReference type="EMBL" id="VWRR01000003">
    <property type="protein sequence ID" value="KAF6004448.1"/>
    <property type="molecule type" value="Genomic_DNA"/>
</dbReference>
<dbReference type="InterPro" id="IPR023562">
    <property type="entry name" value="ClpP/TepA"/>
</dbReference>
<gene>
    <name evidence="4" type="ORF">F1559_002432</name>
</gene>
<dbReference type="PANTHER" id="PTHR10381">
    <property type="entry name" value="ATP-DEPENDENT CLP PROTEASE PROTEOLYTIC SUBUNIT"/>
    <property type="match status" value="1"/>
</dbReference>
<dbReference type="GO" id="GO:0004252">
    <property type="term" value="F:serine-type endopeptidase activity"/>
    <property type="evidence" value="ECO:0007669"/>
    <property type="project" value="InterPro"/>
</dbReference>
<name>A0A7J7IN37_9RHOD</name>
<evidence type="ECO:0000256" key="1">
    <source>
        <dbReference type="ARBA" id="ARBA00007039"/>
    </source>
</evidence>
<organism evidence="4 5">
    <name type="scientific">Cyanidiococcus yangmingshanensis</name>
    <dbReference type="NCBI Taxonomy" id="2690220"/>
    <lineage>
        <taxon>Eukaryota</taxon>
        <taxon>Rhodophyta</taxon>
        <taxon>Bangiophyceae</taxon>
        <taxon>Cyanidiales</taxon>
        <taxon>Cyanidiaceae</taxon>
        <taxon>Cyanidiococcus</taxon>
    </lineage>
</organism>
<keyword evidence="3" id="KW-0472">Membrane</keyword>
<evidence type="ECO:0000313" key="5">
    <source>
        <dbReference type="Proteomes" id="UP000530660"/>
    </source>
</evidence>
<comment type="similarity">
    <text evidence="1 2">Belongs to the peptidase S14 family.</text>
</comment>
<dbReference type="GO" id="GO:0009368">
    <property type="term" value="C:endopeptidase Clp complex"/>
    <property type="evidence" value="ECO:0007669"/>
    <property type="project" value="TreeGrafter"/>
</dbReference>
<dbReference type="Gene3D" id="3.90.226.10">
    <property type="entry name" value="2-enoyl-CoA Hydratase, Chain A, domain 1"/>
    <property type="match status" value="1"/>
</dbReference>
<dbReference type="GO" id="GO:0004176">
    <property type="term" value="F:ATP-dependent peptidase activity"/>
    <property type="evidence" value="ECO:0007669"/>
    <property type="project" value="InterPro"/>
</dbReference>
<keyword evidence="3" id="KW-0812">Transmembrane</keyword>
<feature type="transmembrane region" description="Helical" evidence="3">
    <location>
        <begin position="49"/>
        <end position="67"/>
    </location>
</feature>
<evidence type="ECO:0000256" key="2">
    <source>
        <dbReference type="RuleBase" id="RU003567"/>
    </source>
</evidence>
<dbReference type="AlphaFoldDB" id="A0A7J7IN37"/>
<dbReference type="InterPro" id="IPR001907">
    <property type="entry name" value="ClpP"/>
</dbReference>
<accession>A0A7J7IN37</accession>
<reference evidence="4 5" key="1">
    <citation type="journal article" date="2020" name="J. Phycol.">
        <title>Comparative genome analysis reveals Cyanidiococcus gen. nov., a new extremophilic red algal genus sister to Cyanidioschyzon (Cyanidioschyzonaceae, Rhodophyta).</title>
        <authorList>
            <person name="Liu S.-L."/>
            <person name="Chiang Y.-R."/>
            <person name="Yoon H.S."/>
            <person name="Fu H.-Y."/>
        </authorList>
    </citation>
    <scope>NUCLEOTIDE SEQUENCE [LARGE SCALE GENOMIC DNA]</scope>
    <source>
        <strain evidence="4 5">THAL066</strain>
    </source>
</reference>
<evidence type="ECO:0000256" key="3">
    <source>
        <dbReference type="SAM" id="Phobius"/>
    </source>
</evidence>
<feature type="transmembrane region" description="Helical" evidence="3">
    <location>
        <begin position="73"/>
        <end position="94"/>
    </location>
</feature>
<dbReference type="GO" id="GO:0006515">
    <property type="term" value="P:protein quality control for misfolded or incompletely synthesized proteins"/>
    <property type="evidence" value="ECO:0007669"/>
    <property type="project" value="TreeGrafter"/>
</dbReference>
<dbReference type="OrthoDB" id="2017408at2759"/>